<dbReference type="RefSeq" id="WP_040723565.1">
    <property type="nucleotide sequence ID" value="NZ_CAWPHS010000057.1"/>
</dbReference>
<dbReference type="Proteomes" id="UP000523447">
    <property type="component" value="Unassembled WGS sequence"/>
</dbReference>
<sequence>MTIEFTPPRRQHTERTHHAQAAAGNAAVAEEAVGVLRGALSGTAPFDRILLKAAAGAGKSFVLAQLVADAVTHPQCSRVAIVAFTNKQIHPLAKSIGRTLGKDRVCLFVSRDRLADVPQDAAAHATVATSTTEIPADCMVVISTSHKLGAMGEAKRMREHFAPSQHEGFVFDVLFVDEAWQLPHHLFDKVAKVAPITVGVGDVGQLPPLEVGTNPWRGDPGYNPYRAWPTDFVTDERTWSRELPAVWRPAAGHLDLWRAFYPEWRELNCVAAPGDRALVIGDGLRAPTARIWEQVGTGVPTLLEVDGLADPEAADVDLPLMRTVEALLDELLAVGFSLEQAEYDDTGTPTGNTKSARPGGHNGDPLITILATRNQAVDDATDVVERLRAKYSLDDGDLVASTVDSWQGQTNGITVAVHPLNSAVGLDEFNSAFGRLAVTCTRATHGLLMVTRPGLDQLLGESPARPGTPFGEPGNRHLPRQTHQRILETFARGTLVVGADRAIAAF</sequence>
<dbReference type="SUPFAM" id="SSF52540">
    <property type="entry name" value="P-loop containing nucleoside triphosphate hydrolases"/>
    <property type="match status" value="2"/>
</dbReference>
<dbReference type="AlphaFoldDB" id="A0A7X6M3P0"/>
<dbReference type="EMBL" id="JAAXPE010000060">
    <property type="protein sequence ID" value="NKY89763.1"/>
    <property type="molecule type" value="Genomic_DNA"/>
</dbReference>
<accession>A0A7X6M3P0</accession>
<dbReference type="Pfam" id="PF13245">
    <property type="entry name" value="AAA_19"/>
    <property type="match status" value="1"/>
</dbReference>
<evidence type="ECO:0000313" key="1">
    <source>
        <dbReference type="EMBL" id="NKY89763.1"/>
    </source>
</evidence>
<keyword evidence="2" id="KW-1185">Reference proteome</keyword>
<dbReference type="InterPro" id="IPR027417">
    <property type="entry name" value="P-loop_NTPase"/>
</dbReference>
<protein>
    <submittedName>
        <fullName evidence="1">AAA family ATPase</fullName>
    </submittedName>
</protein>
<dbReference type="Gene3D" id="3.40.50.300">
    <property type="entry name" value="P-loop containing nucleotide triphosphate hydrolases"/>
    <property type="match status" value="1"/>
</dbReference>
<gene>
    <name evidence="1" type="ORF">HGA07_29770</name>
</gene>
<proteinExistence type="predicted"/>
<evidence type="ECO:0000313" key="2">
    <source>
        <dbReference type="Proteomes" id="UP000523447"/>
    </source>
</evidence>
<name>A0A7X6M3P0_9NOCA</name>
<reference evidence="1 2" key="1">
    <citation type="submission" date="2020-04" db="EMBL/GenBank/DDBJ databases">
        <title>MicrobeNet Type strains.</title>
        <authorList>
            <person name="Nicholson A.C."/>
        </authorList>
    </citation>
    <scope>NUCLEOTIDE SEQUENCE [LARGE SCALE GENOMIC DNA]</scope>
    <source>
        <strain evidence="1 2">DSM 44445</strain>
    </source>
</reference>
<comment type="caution">
    <text evidence="1">The sequence shown here is derived from an EMBL/GenBank/DDBJ whole genome shotgun (WGS) entry which is preliminary data.</text>
</comment>
<organism evidence="1 2">
    <name type="scientific">Nocardia veterana</name>
    <dbReference type="NCBI Taxonomy" id="132249"/>
    <lineage>
        <taxon>Bacteria</taxon>
        <taxon>Bacillati</taxon>
        <taxon>Actinomycetota</taxon>
        <taxon>Actinomycetes</taxon>
        <taxon>Mycobacteriales</taxon>
        <taxon>Nocardiaceae</taxon>
        <taxon>Nocardia</taxon>
    </lineage>
</organism>